<dbReference type="Gene3D" id="3.40.190.10">
    <property type="entry name" value="Periplasmic binding protein-like II"/>
    <property type="match status" value="2"/>
</dbReference>
<dbReference type="PANTHER" id="PTHR35936">
    <property type="entry name" value="MEMBRANE-BOUND LYTIC MUREIN TRANSGLYCOSYLASE F"/>
    <property type="match status" value="1"/>
</dbReference>
<proteinExistence type="predicted"/>
<dbReference type="PANTHER" id="PTHR35936:SF19">
    <property type="entry name" value="AMINO-ACID-BINDING PROTEIN YXEM-RELATED"/>
    <property type="match status" value="1"/>
</dbReference>
<dbReference type="PROSITE" id="PS51257">
    <property type="entry name" value="PROKAR_LIPOPROTEIN"/>
    <property type="match status" value="1"/>
</dbReference>
<keyword evidence="5" id="KW-1185">Reference proteome</keyword>
<gene>
    <name evidence="4" type="ORF">E1757_08375</name>
</gene>
<dbReference type="InterPro" id="IPR001638">
    <property type="entry name" value="Solute-binding_3/MltF_N"/>
</dbReference>
<dbReference type="SUPFAM" id="SSF53850">
    <property type="entry name" value="Periplasmic binding protein-like II"/>
    <property type="match status" value="1"/>
</dbReference>
<evidence type="ECO:0000313" key="5">
    <source>
        <dbReference type="Proteomes" id="UP000295636"/>
    </source>
</evidence>
<keyword evidence="1 2" id="KW-0732">Signal</keyword>
<dbReference type="EMBL" id="SMRT01000003">
    <property type="protein sequence ID" value="TDF98556.1"/>
    <property type="molecule type" value="Genomic_DNA"/>
</dbReference>
<sequence length="279" mass="29765">MMKKSSVIVLSLMLTFALLLAACSGGSSAPSANGKADSGAGSAKGLLADIKKRGTIVIATSGNNAPTIFPNEKNEMVGIDADWAQIIADHLGVKIEWKRMDFNGIIPGLLTGNFDIGMSGIGVTEERLKTLDFSEHIAYDEVVAVYNKKTTGINSPEDIKGRVVGVVTGSSNGDAPARKIGGYKDLKTYPGQAEVFHDLQNGRIEVMVTGKMLAGHWIKTEGKDYTVSPKGMEGRKLAVAMKKGETDLKAAIDEAIQNAKKQGKYDEIAKKWLGSTFSQ</sequence>
<dbReference type="AlphaFoldDB" id="A0A4R5KSF6"/>
<dbReference type="RefSeq" id="WP_133226712.1">
    <property type="nucleotide sequence ID" value="NZ_SMRT01000003.1"/>
</dbReference>
<evidence type="ECO:0000259" key="3">
    <source>
        <dbReference type="SMART" id="SM00062"/>
    </source>
</evidence>
<comment type="caution">
    <text evidence="4">The sequence shown here is derived from an EMBL/GenBank/DDBJ whole genome shotgun (WGS) entry which is preliminary data.</text>
</comment>
<feature type="domain" description="Solute-binding protein family 3/N-terminal" evidence="3">
    <location>
        <begin position="55"/>
        <end position="276"/>
    </location>
</feature>
<evidence type="ECO:0000256" key="1">
    <source>
        <dbReference type="ARBA" id="ARBA00022729"/>
    </source>
</evidence>
<dbReference type="OrthoDB" id="8613538at2"/>
<dbReference type="SMART" id="SM00062">
    <property type="entry name" value="PBPb"/>
    <property type="match status" value="1"/>
</dbReference>
<dbReference type="CDD" id="cd13530">
    <property type="entry name" value="PBP2_peptides_like"/>
    <property type="match status" value="1"/>
</dbReference>
<evidence type="ECO:0000313" key="4">
    <source>
        <dbReference type="EMBL" id="TDF98556.1"/>
    </source>
</evidence>
<accession>A0A4R5KSF6</accession>
<dbReference type="Pfam" id="PF00497">
    <property type="entry name" value="SBP_bac_3"/>
    <property type="match status" value="1"/>
</dbReference>
<protein>
    <submittedName>
        <fullName evidence="4">Amino acid ABC transporter substrate-binding protein</fullName>
    </submittedName>
</protein>
<organism evidence="4 5">
    <name type="scientific">Paenibacillus piri</name>
    <dbReference type="NCBI Taxonomy" id="2547395"/>
    <lineage>
        <taxon>Bacteria</taxon>
        <taxon>Bacillati</taxon>
        <taxon>Bacillota</taxon>
        <taxon>Bacilli</taxon>
        <taxon>Bacillales</taxon>
        <taxon>Paenibacillaceae</taxon>
        <taxon>Paenibacillus</taxon>
    </lineage>
</organism>
<evidence type="ECO:0000256" key="2">
    <source>
        <dbReference type="SAM" id="SignalP"/>
    </source>
</evidence>
<reference evidence="4 5" key="1">
    <citation type="submission" date="2019-03" db="EMBL/GenBank/DDBJ databases">
        <title>This is whole genome sequence of Paenibacillus sp MS74 strain.</title>
        <authorList>
            <person name="Trinh H.N."/>
        </authorList>
    </citation>
    <scope>NUCLEOTIDE SEQUENCE [LARGE SCALE GENOMIC DNA]</scope>
    <source>
        <strain evidence="4 5">MS74</strain>
    </source>
</reference>
<feature type="signal peptide" evidence="2">
    <location>
        <begin position="1"/>
        <end position="21"/>
    </location>
</feature>
<name>A0A4R5KSF6_9BACL</name>
<dbReference type="Proteomes" id="UP000295636">
    <property type="component" value="Unassembled WGS sequence"/>
</dbReference>
<feature type="chain" id="PRO_5039071707" evidence="2">
    <location>
        <begin position="22"/>
        <end position="279"/>
    </location>
</feature>